<organism evidence="3 4">
    <name type="scientific">Geoanaerobacter pelophilus</name>
    <dbReference type="NCBI Taxonomy" id="60036"/>
    <lineage>
        <taxon>Bacteria</taxon>
        <taxon>Pseudomonadati</taxon>
        <taxon>Thermodesulfobacteriota</taxon>
        <taxon>Desulfuromonadia</taxon>
        <taxon>Geobacterales</taxon>
        <taxon>Geobacteraceae</taxon>
        <taxon>Geoanaerobacter</taxon>
    </lineage>
</organism>
<dbReference type="RefSeq" id="WP_214172617.1">
    <property type="nucleotide sequence ID" value="NZ_JAHCVJ010000007.1"/>
</dbReference>
<evidence type="ECO:0000256" key="2">
    <source>
        <dbReference type="SAM" id="SignalP"/>
    </source>
</evidence>
<keyword evidence="1" id="KW-0472">Membrane</keyword>
<dbReference type="AlphaFoldDB" id="A0AAW4L506"/>
<feature type="transmembrane region" description="Helical" evidence="1">
    <location>
        <begin position="33"/>
        <end position="59"/>
    </location>
</feature>
<dbReference type="Proteomes" id="UP000811899">
    <property type="component" value="Unassembled WGS sequence"/>
</dbReference>
<name>A0AAW4L506_9BACT</name>
<feature type="signal peptide" evidence="2">
    <location>
        <begin position="1"/>
        <end position="23"/>
    </location>
</feature>
<sequence length="75" mass="7842">MKKLTTTLSATVAALLPAATAFAASGAREDNIGFFAWLFMGFCGIIIVGQFVPAIMLMLGMARGLKKGTEAKTTT</sequence>
<keyword evidence="1" id="KW-0812">Transmembrane</keyword>
<evidence type="ECO:0000313" key="4">
    <source>
        <dbReference type="Proteomes" id="UP000811899"/>
    </source>
</evidence>
<protein>
    <submittedName>
        <fullName evidence="3">Uncharacterized protein</fullName>
    </submittedName>
</protein>
<dbReference type="EMBL" id="JAHCVJ010000007">
    <property type="protein sequence ID" value="MBT0665849.1"/>
    <property type="molecule type" value="Genomic_DNA"/>
</dbReference>
<keyword evidence="1" id="KW-1133">Transmembrane helix</keyword>
<proteinExistence type="predicted"/>
<evidence type="ECO:0000313" key="3">
    <source>
        <dbReference type="EMBL" id="MBT0665849.1"/>
    </source>
</evidence>
<comment type="caution">
    <text evidence="3">The sequence shown here is derived from an EMBL/GenBank/DDBJ whole genome shotgun (WGS) entry which is preliminary data.</text>
</comment>
<reference evidence="3 4" key="1">
    <citation type="submission" date="2021-05" db="EMBL/GenBank/DDBJ databases">
        <title>The draft genome of Geobacter pelophilus DSM 12255.</title>
        <authorList>
            <person name="Xu Z."/>
            <person name="Masuda Y."/>
            <person name="Itoh H."/>
            <person name="Senoo K."/>
        </authorList>
    </citation>
    <scope>NUCLEOTIDE SEQUENCE [LARGE SCALE GENOMIC DNA]</scope>
    <source>
        <strain evidence="3 4">DSM 12255</strain>
    </source>
</reference>
<evidence type="ECO:0000256" key="1">
    <source>
        <dbReference type="SAM" id="Phobius"/>
    </source>
</evidence>
<gene>
    <name evidence="3" type="ORF">KI809_16180</name>
</gene>
<keyword evidence="4" id="KW-1185">Reference proteome</keyword>
<keyword evidence="2" id="KW-0732">Signal</keyword>
<accession>A0AAW4L506</accession>
<feature type="chain" id="PRO_5043632867" evidence="2">
    <location>
        <begin position="24"/>
        <end position="75"/>
    </location>
</feature>